<gene>
    <name evidence="3" type="ORF">GCM10018781_17540</name>
</gene>
<evidence type="ECO:0000256" key="2">
    <source>
        <dbReference type="ARBA" id="ARBA00023002"/>
    </source>
</evidence>
<dbReference type="AlphaFoldDB" id="A0A919FGY3"/>
<dbReference type="RefSeq" id="WP_190210218.1">
    <property type="nucleotide sequence ID" value="NZ_BNBO01000006.1"/>
</dbReference>
<accession>A0A919FGY3</accession>
<dbReference type="PRINTS" id="PR00081">
    <property type="entry name" value="GDHRDH"/>
</dbReference>
<dbReference type="InterPro" id="IPR002347">
    <property type="entry name" value="SDR_fam"/>
</dbReference>
<comment type="similarity">
    <text evidence="1">Belongs to the short-chain dehydrogenases/reductases (SDR) family.</text>
</comment>
<organism evidence="3 4">
    <name type="scientific">Kitasatospora indigofera</name>
    <dbReference type="NCBI Taxonomy" id="67307"/>
    <lineage>
        <taxon>Bacteria</taxon>
        <taxon>Bacillati</taxon>
        <taxon>Actinomycetota</taxon>
        <taxon>Actinomycetes</taxon>
        <taxon>Kitasatosporales</taxon>
        <taxon>Streptomycetaceae</taxon>
        <taxon>Kitasatospora</taxon>
    </lineage>
</organism>
<dbReference type="NCBIfam" id="NF005495">
    <property type="entry name" value="PRK07109.1"/>
    <property type="match status" value="1"/>
</dbReference>
<name>A0A919FGY3_9ACTN</name>
<evidence type="ECO:0000313" key="4">
    <source>
        <dbReference type="Proteomes" id="UP000617734"/>
    </source>
</evidence>
<keyword evidence="4" id="KW-1185">Reference proteome</keyword>
<evidence type="ECO:0000256" key="1">
    <source>
        <dbReference type="ARBA" id="ARBA00006484"/>
    </source>
</evidence>
<protein>
    <recommendedName>
        <fullName evidence="5">Short-chain dehydrogenase</fullName>
    </recommendedName>
</protein>
<dbReference type="GO" id="GO:0016020">
    <property type="term" value="C:membrane"/>
    <property type="evidence" value="ECO:0007669"/>
    <property type="project" value="TreeGrafter"/>
</dbReference>
<reference evidence="3" key="1">
    <citation type="journal article" date="2014" name="Int. J. Syst. Evol. Microbiol.">
        <title>Complete genome sequence of Corynebacterium casei LMG S-19264T (=DSM 44701T), isolated from a smear-ripened cheese.</title>
        <authorList>
            <consortium name="US DOE Joint Genome Institute (JGI-PGF)"/>
            <person name="Walter F."/>
            <person name="Albersmeier A."/>
            <person name="Kalinowski J."/>
            <person name="Ruckert C."/>
        </authorList>
    </citation>
    <scope>NUCLEOTIDE SEQUENCE</scope>
    <source>
        <strain evidence="3">JCM 4646</strain>
    </source>
</reference>
<keyword evidence="2" id="KW-0560">Oxidoreductase</keyword>
<dbReference type="GO" id="GO:0016491">
    <property type="term" value="F:oxidoreductase activity"/>
    <property type="evidence" value="ECO:0007669"/>
    <property type="project" value="UniProtKB-KW"/>
</dbReference>
<evidence type="ECO:0000313" key="3">
    <source>
        <dbReference type="EMBL" id="GHH65275.1"/>
    </source>
</evidence>
<dbReference type="PANTHER" id="PTHR44196">
    <property type="entry name" value="DEHYDROGENASE/REDUCTASE SDR FAMILY MEMBER 7B"/>
    <property type="match status" value="1"/>
</dbReference>
<dbReference type="SUPFAM" id="SSF51735">
    <property type="entry name" value="NAD(P)-binding Rossmann-fold domains"/>
    <property type="match status" value="1"/>
</dbReference>
<dbReference type="EMBL" id="BNBO01000006">
    <property type="protein sequence ID" value="GHH65275.1"/>
    <property type="molecule type" value="Genomic_DNA"/>
</dbReference>
<dbReference type="Proteomes" id="UP000617734">
    <property type="component" value="Unassembled WGS sequence"/>
</dbReference>
<dbReference type="InterPro" id="IPR036291">
    <property type="entry name" value="NAD(P)-bd_dom_sf"/>
</dbReference>
<dbReference type="Pfam" id="PF00106">
    <property type="entry name" value="adh_short"/>
    <property type="match status" value="1"/>
</dbReference>
<sequence length="349" mass="37227">MNASQYTGRVVVVTGAGAGIGRACARAFAERGDRLALIARGRAGLEAAAAEARRAGATAVTIEADIADPEAVEAAAERIEHELGPIDVWVNDAFSSVLAPFTEITPEEFRRATEVSYLGYVYATRTALQRMLPRDHGTLVHVGSAAAYRGLPLQSAASGAEHALQGWHEALRCELLASGSAVRTTMVQLPSVNTPQYDWTLSRLPNRARPVPPVYQPEVAARAVLHAADRPQRREYWVGGSTAVTLLANAVAPGLLDRRLARTAVGAQQADRRRRSGDPVNLWKPVDDLEDHGARGRFTDTARDRSLQFWATTHRAPLAAAAVALLLGTGVCARWARAAGAPGRRGGGT</sequence>
<dbReference type="GeneID" id="95352243"/>
<reference evidence="3" key="2">
    <citation type="submission" date="2020-09" db="EMBL/GenBank/DDBJ databases">
        <authorList>
            <person name="Sun Q."/>
            <person name="Ohkuma M."/>
        </authorList>
    </citation>
    <scope>NUCLEOTIDE SEQUENCE</scope>
    <source>
        <strain evidence="3">JCM 4646</strain>
    </source>
</reference>
<dbReference type="Gene3D" id="3.40.50.720">
    <property type="entry name" value="NAD(P)-binding Rossmann-like Domain"/>
    <property type="match status" value="1"/>
</dbReference>
<proteinExistence type="inferred from homology"/>
<dbReference type="PANTHER" id="PTHR44196:SF1">
    <property type="entry name" value="DEHYDROGENASE_REDUCTASE SDR FAMILY MEMBER 7B"/>
    <property type="match status" value="1"/>
</dbReference>
<comment type="caution">
    <text evidence="3">The sequence shown here is derived from an EMBL/GenBank/DDBJ whole genome shotgun (WGS) entry which is preliminary data.</text>
</comment>
<evidence type="ECO:0008006" key="5">
    <source>
        <dbReference type="Google" id="ProtNLM"/>
    </source>
</evidence>